<dbReference type="GO" id="GO:0003676">
    <property type="term" value="F:nucleic acid binding"/>
    <property type="evidence" value="ECO:0007669"/>
    <property type="project" value="InterPro"/>
</dbReference>
<evidence type="ECO:0000256" key="1">
    <source>
        <dbReference type="ARBA" id="ARBA00012493"/>
    </source>
</evidence>
<dbReference type="GO" id="GO:0003964">
    <property type="term" value="F:RNA-directed DNA polymerase activity"/>
    <property type="evidence" value="ECO:0007669"/>
    <property type="project" value="UniProtKB-EC"/>
</dbReference>
<feature type="region of interest" description="Disordered" evidence="2">
    <location>
        <begin position="605"/>
        <end position="657"/>
    </location>
</feature>
<keyword evidence="5" id="KW-1185">Reference proteome</keyword>
<comment type="caution">
    <text evidence="4">The sequence shown here is derived from an EMBL/GenBank/DDBJ whole genome shotgun (WGS) entry which is preliminary data.</text>
</comment>
<dbReference type="InterPro" id="IPR036397">
    <property type="entry name" value="RNaseH_sf"/>
</dbReference>
<feature type="non-terminal residue" evidence="4">
    <location>
        <position position="1"/>
    </location>
</feature>
<evidence type="ECO:0000256" key="2">
    <source>
        <dbReference type="SAM" id="MobiDB-lite"/>
    </source>
</evidence>
<evidence type="ECO:0000313" key="5">
    <source>
        <dbReference type="Proteomes" id="UP001219518"/>
    </source>
</evidence>
<dbReference type="EC" id="2.7.7.49" evidence="1"/>
<dbReference type="InterPro" id="IPR001584">
    <property type="entry name" value="Integrase_cat-core"/>
</dbReference>
<evidence type="ECO:0000259" key="3">
    <source>
        <dbReference type="PROSITE" id="PS50994"/>
    </source>
</evidence>
<dbReference type="Gene3D" id="3.30.420.10">
    <property type="entry name" value="Ribonuclease H-like superfamily/Ribonuclease H"/>
    <property type="match status" value="1"/>
</dbReference>
<dbReference type="GO" id="GO:0015074">
    <property type="term" value="P:DNA integration"/>
    <property type="evidence" value="ECO:0007669"/>
    <property type="project" value="InterPro"/>
</dbReference>
<dbReference type="InterPro" id="IPR050951">
    <property type="entry name" value="Retrovirus_Pol_polyprotein"/>
</dbReference>
<dbReference type="Proteomes" id="UP001219518">
    <property type="component" value="Unassembled WGS sequence"/>
</dbReference>
<dbReference type="InterPro" id="IPR012337">
    <property type="entry name" value="RNaseH-like_sf"/>
</dbReference>
<reference evidence="4" key="1">
    <citation type="submission" date="2021-07" db="EMBL/GenBank/DDBJ databases">
        <authorList>
            <person name="Catto M.A."/>
            <person name="Jacobson A."/>
            <person name="Kennedy G."/>
            <person name="Labadie P."/>
            <person name="Hunt B.G."/>
            <person name="Srinivasan R."/>
        </authorList>
    </citation>
    <scope>NUCLEOTIDE SEQUENCE</scope>
    <source>
        <strain evidence="4">PL_HMW_Pooled</strain>
        <tissue evidence="4">Head</tissue>
    </source>
</reference>
<feature type="region of interest" description="Disordered" evidence="2">
    <location>
        <begin position="1"/>
        <end position="23"/>
    </location>
</feature>
<protein>
    <recommendedName>
        <fullName evidence="1">RNA-directed DNA polymerase</fullName>
        <ecNumber evidence="1">2.7.7.49</ecNumber>
    </recommendedName>
</protein>
<dbReference type="EMBL" id="JAHWGI010001420">
    <property type="protein sequence ID" value="KAK3931209.1"/>
    <property type="molecule type" value="Genomic_DNA"/>
</dbReference>
<dbReference type="SUPFAM" id="SSF53098">
    <property type="entry name" value="Ribonuclease H-like"/>
    <property type="match status" value="1"/>
</dbReference>
<dbReference type="InterPro" id="IPR041588">
    <property type="entry name" value="Integrase_H2C2"/>
</dbReference>
<proteinExistence type="predicted"/>
<reference evidence="4" key="2">
    <citation type="journal article" date="2023" name="BMC Genomics">
        <title>Pest status, molecular evolution, and epigenetic factors derived from the genome assembly of Frankliniella fusca, a thysanopteran phytovirus vector.</title>
        <authorList>
            <person name="Catto M.A."/>
            <person name="Labadie P.E."/>
            <person name="Jacobson A.L."/>
            <person name="Kennedy G.G."/>
            <person name="Srinivasan R."/>
            <person name="Hunt B.G."/>
        </authorList>
    </citation>
    <scope>NUCLEOTIDE SEQUENCE</scope>
    <source>
        <strain evidence="4">PL_HMW_Pooled</strain>
    </source>
</reference>
<gene>
    <name evidence="4" type="ORF">KUF71_025353</name>
</gene>
<organism evidence="4 5">
    <name type="scientific">Frankliniella fusca</name>
    <dbReference type="NCBI Taxonomy" id="407009"/>
    <lineage>
        <taxon>Eukaryota</taxon>
        <taxon>Metazoa</taxon>
        <taxon>Ecdysozoa</taxon>
        <taxon>Arthropoda</taxon>
        <taxon>Hexapoda</taxon>
        <taxon>Insecta</taxon>
        <taxon>Pterygota</taxon>
        <taxon>Neoptera</taxon>
        <taxon>Paraneoptera</taxon>
        <taxon>Thysanoptera</taxon>
        <taxon>Terebrantia</taxon>
        <taxon>Thripoidea</taxon>
        <taxon>Thripidae</taxon>
        <taxon>Frankliniella</taxon>
    </lineage>
</organism>
<sequence length="1056" mass="115464">QISQQNVGAHAQRQDEKPGPIPKFDGTRSWAVFEAQFESATSAWTAEAKGRRLLQCLEGRAADVVQTLPKAAYTDYAQLCARLQQHFNPGQRAALAEAELDRRTQKVGESLTDFGTEVLQLARVAYPTWQEEALQTIAKKVFLAGIADPDVARIVRHQNHGTYADVLTAAVQVDNVEKLYQPAGKRPRLSQVAVDAPRASEASTSTAPDDVRVAAVRGEDSGDKAQALLRQLQALVDGLNKDSPSTSGGSGGSGKRGCFNCGSPSHFYPVAGKKRRVVLDCGAQLTIVRTGLLPADPEEKLPASRLHAVGAFAKDDSSALRGPRKTVVSFGALEVPMYVFEGDIHEEVLLGGDFIAAYVEQFNPARDEMFVHGANGLHRVPLTRLTTQPTAISSSLRVCAVSSTLLPAGDDTVITVRVSECDVWDGNLANCAQSALGPLPSPDGLATCRGREGVANDCVRPAHVAKPATRYRGPVPGARVPGVFGLGAGELGASRPGPSCPEPVRSEPLCSGLLRPGLPRPGLLRPVPEAATDAAGWDALPEDPPDEIVNVSAMQCAFTPANLPPGLEVTSALLAGDNGDLVVYVRNTGKTPRRLRRGTCVTRMQVSSPPAVHSVAPTGAQDGLPKPLEKLLETGRELRSPSQHEQRGERPPAEDVSDCSARTKALWLQWRSLELTDGLLYRIFHESSGPQTRQLVVPQSLIPEVCRTFHDAPVSSGHLSHNKTLEKMRRHFYWPGMCQEVKLWCLSCEVCRRKKGPHQRGRAPLRPHNVGVPWERVGVDIAGPFPLTPRGNRYLLVAVDYFTWWPEAIPIPSVHADIVARALVDNIFTRFGMPCELHTDRGSTFESKVFQGVMELLGVRKTRTTPRRPQSNGAAERLIRSVTEHLAMVANKSKTDWDLQTPLVLMSFRAAPHSTTGVSPAMMLFGRQLDLPPGLARGYHPDTPAWPSAEAYPAWLQGRLHHLHHEVRDRAAAVALRQKERYDIRARRHTFQVGDKVWLFDLQRRVGRCSKLQSWWTGPHVILDILNDVTARIQLAGSRCRPRTYHVDKLAPYIAR</sequence>
<feature type="compositionally biased region" description="Basic and acidic residues" evidence="2">
    <location>
        <begin position="627"/>
        <end position="653"/>
    </location>
</feature>
<dbReference type="PROSITE" id="PS50994">
    <property type="entry name" value="INTEGRASE"/>
    <property type="match status" value="1"/>
</dbReference>
<accession>A0AAE1I258</accession>
<feature type="domain" description="Integrase catalytic" evidence="3">
    <location>
        <begin position="763"/>
        <end position="928"/>
    </location>
</feature>
<dbReference type="Pfam" id="PF17921">
    <property type="entry name" value="Integrase_H2C2"/>
    <property type="match status" value="1"/>
</dbReference>
<dbReference type="PANTHER" id="PTHR37984:SF15">
    <property type="entry name" value="INTEGRASE CATALYTIC DOMAIN-CONTAINING PROTEIN"/>
    <property type="match status" value="1"/>
</dbReference>
<dbReference type="Gene3D" id="1.10.340.70">
    <property type="match status" value="1"/>
</dbReference>
<dbReference type="PANTHER" id="PTHR37984">
    <property type="entry name" value="PROTEIN CBG26694"/>
    <property type="match status" value="1"/>
</dbReference>
<evidence type="ECO:0000313" key="4">
    <source>
        <dbReference type="EMBL" id="KAK3931209.1"/>
    </source>
</evidence>
<dbReference type="FunFam" id="3.30.420.10:FF:000032">
    <property type="entry name" value="Retrovirus-related Pol polyprotein from transposon 297-like Protein"/>
    <property type="match status" value="1"/>
</dbReference>
<dbReference type="FunFam" id="1.10.340.70:FF:000001">
    <property type="entry name" value="Retrovirus-related Pol polyprotein from transposon gypsy-like Protein"/>
    <property type="match status" value="1"/>
</dbReference>
<name>A0AAE1I258_9NEOP</name>
<dbReference type="Pfam" id="PF00665">
    <property type="entry name" value="rve"/>
    <property type="match status" value="1"/>
</dbReference>
<dbReference type="AlphaFoldDB" id="A0AAE1I258"/>